<reference evidence="2 3" key="1">
    <citation type="submission" date="2023-04" db="EMBL/GenBank/DDBJ databases">
        <title>Forest soil microbial communities from Buena Vista Peninsula, Colon Province, Panama.</title>
        <authorList>
            <person name="Bouskill N."/>
        </authorList>
    </citation>
    <scope>NUCLEOTIDE SEQUENCE [LARGE SCALE GENOMIC DNA]</scope>
    <source>
        <strain evidence="2 3">CFH S0262</strain>
    </source>
</reference>
<evidence type="ECO:0000313" key="2">
    <source>
        <dbReference type="EMBL" id="MDH6283726.1"/>
    </source>
</evidence>
<evidence type="ECO:0000313" key="3">
    <source>
        <dbReference type="Proteomes" id="UP001160334"/>
    </source>
</evidence>
<proteinExistence type="predicted"/>
<dbReference type="RefSeq" id="WP_280762981.1">
    <property type="nucleotide sequence ID" value="NZ_JARXVC010000015.1"/>
</dbReference>
<feature type="region of interest" description="Disordered" evidence="1">
    <location>
        <begin position="1"/>
        <end position="25"/>
    </location>
</feature>
<dbReference type="Proteomes" id="UP001160334">
    <property type="component" value="Unassembled WGS sequence"/>
</dbReference>
<keyword evidence="3" id="KW-1185">Reference proteome</keyword>
<accession>A0ABT6MHC3</accession>
<protein>
    <submittedName>
        <fullName evidence="2">Uncharacterized protein</fullName>
    </submittedName>
</protein>
<organism evidence="2 3">
    <name type="scientific">Prescottella agglutinans</name>
    <dbReference type="NCBI Taxonomy" id="1644129"/>
    <lineage>
        <taxon>Bacteria</taxon>
        <taxon>Bacillati</taxon>
        <taxon>Actinomycetota</taxon>
        <taxon>Actinomycetes</taxon>
        <taxon>Mycobacteriales</taxon>
        <taxon>Nocardiaceae</taxon>
        <taxon>Prescottella</taxon>
    </lineage>
</organism>
<sequence length="168" mass="18135">METVHLDIASSDTNTGPRVGGRPPACFDSDPIVEEYDYLFTLGAGTAGRLGNREVSVFLRRGFTIADDDLEYPDIGVRVVLHEPSVRGSGTAGRHPGLGSAAMVFAEPDAEALAFVRIGPSPVLLQNEPSYAARVEADGYRFLFQMNEEGWPDGEDPGAEIVEEYLFG</sequence>
<gene>
    <name evidence="2" type="ORF">M2280_004977</name>
</gene>
<name>A0ABT6MHC3_9NOCA</name>
<dbReference type="EMBL" id="JARXVC010000015">
    <property type="protein sequence ID" value="MDH6283726.1"/>
    <property type="molecule type" value="Genomic_DNA"/>
</dbReference>
<evidence type="ECO:0000256" key="1">
    <source>
        <dbReference type="SAM" id="MobiDB-lite"/>
    </source>
</evidence>
<comment type="caution">
    <text evidence="2">The sequence shown here is derived from an EMBL/GenBank/DDBJ whole genome shotgun (WGS) entry which is preliminary data.</text>
</comment>